<evidence type="ECO:0000256" key="1">
    <source>
        <dbReference type="SAM" id="MobiDB-lite"/>
    </source>
</evidence>
<organism evidence="2 3">
    <name type="scientific">Acrobeloides nanus</name>
    <dbReference type="NCBI Taxonomy" id="290746"/>
    <lineage>
        <taxon>Eukaryota</taxon>
        <taxon>Metazoa</taxon>
        <taxon>Ecdysozoa</taxon>
        <taxon>Nematoda</taxon>
        <taxon>Chromadorea</taxon>
        <taxon>Rhabditida</taxon>
        <taxon>Tylenchina</taxon>
        <taxon>Cephalobomorpha</taxon>
        <taxon>Cephaloboidea</taxon>
        <taxon>Cephalobidae</taxon>
        <taxon>Acrobeloides</taxon>
    </lineage>
</organism>
<evidence type="ECO:0000313" key="3">
    <source>
        <dbReference type="WBParaSite" id="ACRNAN_scaffold3808.g17908.t1"/>
    </source>
</evidence>
<feature type="region of interest" description="Disordered" evidence="1">
    <location>
        <begin position="158"/>
        <end position="183"/>
    </location>
</feature>
<protein>
    <submittedName>
        <fullName evidence="3">Uncharacterized protein</fullName>
    </submittedName>
</protein>
<dbReference type="AlphaFoldDB" id="A0A914DU98"/>
<dbReference type="WBParaSite" id="ACRNAN_scaffold3808.g17908.t1">
    <property type="protein sequence ID" value="ACRNAN_scaffold3808.g17908.t1"/>
    <property type="gene ID" value="ACRNAN_scaffold3808.g17908"/>
</dbReference>
<feature type="region of interest" description="Disordered" evidence="1">
    <location>
        <begin position="38"/>
        <end position="69"/>
    </location>
</feature>
<accession>A0A914DU98</accession>
<dbReference type="Proteomes" id="UP000887540">
    <property type="component" value="Unplaced"/>
</dbReference>
<sequence>MSWEPEENLDFAETAVNCFITNLITSFVNENARLSKKEPPRKKLVAIRKPSENQQKASTSQPKTNRSQEVVENNQNMPTFNTTATAEIVIRDAIQEIKVEDDEVDVGTSVIIPENEILTSATATATATTKIGNSVTDNLLNTIVSMAAGKIPQTISAPSSENGFSNNFEMSDAPGSSSSTQNYNNIKQEIPETSEFDDEGSNSQIFASMSANNSFAEFQAQNESKLNFSLPVQLAQNQTQIKNDKKIRFSGASTSTDFGYAHFTSSKGGKHASIIYRSKRHPGTVIRYCFKSQSSDPNGTTHYICLGCKKLKMRNKDLPPIPRIPILDGKFLADPENTPERGHYCISYSMEDL</sequence>
<feature type="compositionally biased region" description="Polar residues" evidence="1">
    <location>
        <begin position="52"/>
        <end position="69"/>
    </location>
</feature>
<keyword evidence="2" id="KW-1185">Reference proteome</keyword>
<evidence type="ECO:0000313" key="2">
    <source>
        <dbReference type="Proteomes" id="UP000887540"/>
    </source>
</evidence>
<name>A0A914DU98_9BILA</name>
<reference evidence="3" key="1">
    <citation type="submission" date="2022-11" db="UniProtKB">
        <authorList>
            <consortium name="WormBaseParasite"/>
        </authorList>
    </citation>
    <scope>IDENTIFICATION</scope>
</reference>
<proteinExistence type="predicted"/>